<name>A0AAW1TXD0_9CUCU</name>
<keyword evidence="2" id="KW-1185">Reference proteome</keyword>
<accession>A0AAW1TXD0</accession>
<dbReference type="Proteomes" id="UP001431783">
    <property type="component" value="Unassembled WGS sequence"/>
</dbReference>
<protein>
    <submittedName>
        <fullName evidence="1">Uncharacterized protein</fullName>
    </submittedName>
</protein>
<dbReference type="AlphaFoldDB" id="A0AAW1TXD0"/>
<organism evidence="1 2">
    <name type="scientific">Henosepilachna vigintioctopunctata</name>
    <dbReference type="NCBI Taxonomy" id="420089"/>
    <lineage>
        <taxon>Eukaryota</taxon>
        <taxon>Metazoa</taxon>
        <taxon>Ecdysozoa</taxon>
        <taxon>Arthropoda</taxon>
        <taxon>Hexapoda</taxon>
        <taxon>Insecta</taxon>
        <taxon>Pterygota</taxon>
        <taxon>Neoptera</taxon>
        <taxon>Endopterygota</taxon>
        <taxon>Coleoptera</taxon>
        <taxon>Polyphaga</taxon>
        <taxon>Cucujiformia</taxon>
        <taxon>Coccinelloidea</taxon>
        <taxon>Coccinellidae</taxon>
        <taxon>Epilachninae</taxon>
        <taxon>Epilachnini</taxon>
        <taxon>Henosepilachna</taxon>
    </lineage>
</organism>
<reference evidence="1 2" key="1">
    <citation type="submission" date="2023-03" db="EMBL/GenBank/DDBJ databases">
        <title>Genome insight into feeding habits of ladybird beetles.</title>
        <authorList>
            <person name="Li H.-S."/>
            <person name="Huang Y.-H."/>
            <person name="Pang H."/>
        </authorList>
    </citation>
    <scope>NUCLEOTIDE SEQUENCE [LARGE SCALE GENOMIC DNA]</scope>
    <source>
        <strain evidence="1">SYSU_2023b</strain>
        <tissue evidence="1">Whole body</tissue>
    </source>
</reference>
<proteinExistence type="predicted"/>
<sequence length="130" mass="15086">MQTKVNQNQNNRMTHLKEKIVPEHLHGNHALSGNIQPQNNCPKIIVTENNLLAYQENYMNDIINLDNSASHRRKFNTFAAVVEGNQQLACRQTLTHRYLTVTSGQSTSWFKRFLEPKRNFRVTGNNTQKH</sequence>
<evidence type="ECO:0000313" key="1">
    <source>
        <dbReference type="EMBL" id="KAK9873007.1"/>
    </source>
</evidence>
<comment type="caution">
    <text evidence="1">The sequence shown here is derived from an EMBL/GenBank/DDBJ whole genome shotgun (WGS) entry which is preliminary data.</text>
</comment>
<gene>
    <name evidence="1" type="ORF">WA026_020352</name>
</gene>
<dbReference type="EMBL" id="JARQZJ010000014">
    <property type="protein sequence ID" value="KAK9873007.1"/>
    <property type="molecule type" value="Genomic_DNA"/>
</dbReference>
<evidence type="ECO:0000313" key="2">
    <source>
        <dbReference type="Proteomes" id="UP001431783"/>
    </source>
</evidence>